<dbReference type="PANTHER" id="PTHR43798">
    <property type="entry name" value="MONOACYLGLYCEROL LIPASE"/>
    <property type="match status" value="1"/>
</dbReference>
<evidence type="ECO:0000259" key="1">
    <source>
        <dbReference type="Pfam" id="PF00561"/>
    </source>
</evidence>
<dbReference type="Proteomes" id="UP000596176">
    <property type="component" value="Chromosome"/>
</dbReference>
<name>A0A7U0N5W3_SERPR</name>
<protein>
    <submittedName>
        <fullName evidence="3">Alpha/beta fold hydrolase</fullName>
    </submittedName>
</protein>
<keyword evidence="3" id="KW-0378">Hydrolase</keyword>
<dbReference type="Pfam" id="PF12680">
    <property type="entry name" value="SnoaL_2"/>
    <property type="match status" value="1"/>
</dbReference>
<proteinExistence type="predicted"/>
<dbReference type="InterPro" id="IPR037401">
    <property type="entry name" value="SnoaL-like"/>
</dbReference>
<dbReference type="Gene3D" id="3.10.450.50">
    <property type="match status" value="1"/>
</dbReference>
<dbReference type="GO" id="GO:0016787">
    <property type="term" value="F:hydrolase activity"/>
    <property type="evidence" value="ECO:0007669"/>
    <property type="project" value="UniProtKB-KW"/>
</dbReference>
<dbReference type="InterPro" id="IPR000073">
    <property type="entry name" value="AB_hydrolase_1"/>
</dbReference>
<feature type="domain" description="SnoaL-like" evidence="2">
    <location>
        <begin position="12"/>
        <end position="120"/>
    </location>
</feature>
<evidence type="ECO:0000259" key="2">
    <source>
        <dbReference type="Pfam" id="PF12680"/>
    </source>
</evidence>
<dbReference type="SUPFAM" id="SSF53474">
    <property type="entry name" value="alpha/beta-Hydrolases"/>
    <property type="match status" value="1"/>
</dbReference>
<dbReference type="AlphaFoldDB" id="A0A7U0N5W3"/>
<dbReference type="RefSeq" id="WP_207976957.1">
    <property type="nucleotide sequence ID" value="NZ_CP068391.1"/>
</dbReference>
<dbReference type="PRINTS" id="PR00111">
    <property type="entry name" value="ABHYDROLASE"/>
</dbReference>
<dbReference type="Pfam" id="PF00561">
    <property type="entry name" value="Abhydrolase_1"/>
    <property type="match status" value="1"/>
</dbReference>
<accession>A0A7U0N5W3</accession>
<dbReference type="CDD" id="cd00531">
    <property type="entry name" value="NTF2_like"/>
    <property type="match status" value="1"/>
</dbReference>
<dbReference type="InterPro" id="IPR000639">
    <property type="entry name" value="Epox_hydrolase-like"/>
</dbReference>
<dbReference type="Gene3D" id="3.40.50.1820">
    <property type="entry name" value="alpha/beta hydrolase"/>
    <property type="match status" value="1"/>
</dbReference>
<dbReference type="InterPro" id="IPR050266">
    <property type="entry name" value="AB_hydrolase_sf"/>
</dbReference>
<dbReference type="EMBL" id="CP068391">
    <property type="protein sequence ID" value="QQX53100.1"/>
    <property type="molecule type" value="Genomic_DNA"/>
</dbReference>
<dbReference type="PRINTS" id="PR00412">
    <property type="entry name" value="EPOXHYDRLASE"/>
</dbReference>
<evidence type="ECO:0000313" key="4">
    <source>
        <dbReference type="Proteomes" id="UP000596176"/>
    </source>
</evidence>
<gene>
    <name evidence="3" type="ORF">JKX24_23550</name>
</gene>
<feature type="domain" description="AB hydrolase-1" evidence="1">
    <location>
        <begin position="160"/>
        <end position="392"/>
    </location>
</feature>
<sequence length="416" mass="46505">MTDLTSANIGVVQRYISAFGKGDVDGALRLMTDDVVWHVDGVTQVSTVGLLKGRERVREWLQSFPERFQPRVFRLDNWLASNDSVMVSGYFRHHVISTGRSVGSDFMLYFRIRDGLIARYQIFEDSALLARAFDSTHDWERQRIRLNNTEYAYSDRGEGPVLIFAHGLFVDRNIFAEQVAVLERHYRCIVLDMPGHGESSFNHLGWSLDDIAEDLALMINELSLGPVIFIGQSQGGMVGIRLAARHRQLLSGLILIGTSAREEFSQRQADWARLKTIISQGSVEDCEAAFLKVQQQVNAPDWRLNHPQTMARERAVMLRHDRRGLTLAIDAAVIARTDSRDLLSLITAPTLVICGTQDLATPPELSEEMVGGITHASLLMMDGVGHHPPLEADSELVVAIEHFIRVTLPPGDATKP</sequence>
<reference evidence="3 4" key="1">
    <citation type="submission" date="2021-01" db="EMBL/GenBank/DDBJ databases">
        <title>Chromosome sequence of Serratia proteamaculans strain 94 rif-r, isolated from spoiled beef.</title>
        <authorList>
            <person name="Zaytseva Y.V."/>
            <person name="Iablokov S.N."/>
            <person name="Klyukina A."/>
        </authorList>
    </citation>
    <scope>NUCLEOTIDE SEQUENCE [LARGE SCALE GENOMIC DNA]</scope>
    <source>
        <strain evidence="3 4">94 rif-r</strain>
    </source>
</reference>
<evidence type="ECO:0000313" key="3">
    <source>
        <dbReference type="EMBL" id="QQX53100.1"/>
    </source>
</evidence>
<organism evidence="3 4">
    <name type="scientific">Serratia proteamaculans</name>
    <dbReference type="NCBI Taxonomy" id="28151"/>
    <lineage>
        <taxon>Bacteria</taxon>
        <taxon>Pseudomonadati</taxon>
        <taxon>Pseudomonadota</taxon>
        <taxon>Gammaproteobacteria</taxon>
        <taxon>Enterobacterales</taxon>
        <taxon>Yersiniaceae</taxon>
        <taxon>Serratia</taxon>
    </lineage>
</organism>
<dbReference type="InterPro" id="IPR029058">
    <property type="entry name" value="AB_hydrolase_fold"/>
</dbReference>
<dbReference type="SUPFAM" id="SSF54427">
    <property type="entry name" value="NTF2-like"/>
    <property type="match status" value="1"/>
</dbReference>
<dbReference type="InterPro" id="IPR032710">
    <property type="entry name" value="NTF2-like_dom_sf"/>
</dbReference>